<name>A0AAV4SU48_CAEEX</name>
<gene>
    <name evidence="2" type="ORF">CEXT_601541</name>
</gene>
<evidence type="ECO:0000256" key="1">
    <source>
        <dbReference type="SAM" id="MobiDB-lite"/>
    </source>
</evidence>
<protein>
    <submittedName>
        <fullName evidence="2">Uncharacterized protein</fullName>
    </submittedName>
</protein>
<proteinExistence type="predicted"/>
<feature type="region of interest" description="Disordered" evidence="1">
    <location>
        <begin position="186"/>
        <end position="228"/>
    </location>
</feature>
<sequence>MSLAVCLDCDTPAKGEWGCLLRTVVPFMLRLRVDRVLMFWMLPNEIFGEIIDKFTRTTKEASVQSEFEPEKIYFNKRYSKPVNAKENTDVRLEYRMDTNTFLVKAYSTFGVRTVVANTSHIIQTTVAAMLFYRVPEGFYANEDVPEGSFLVTIGIESTTSTSTRKLNAAQMPTHMYRVPEKMKFKRLKTDHQQPQQQQQQNVSTDSQQQPQQQQNVSTDPQQQQQQPQ</sequence>
<keyword evidence="3" id="KW-1185">Reference proteome</keyword>
<organism evidence="2 3">
    <name type="scientific">Caerostris extrusa</name>
    <name type="common">Bark spider</name>
    <name type="synonym">Caerostris bankana</name>
    <dbReference type="NCBI Taxonomy" id="172846"/>
    <lineage>
        <taxon>Eukaryota</taxon>
        <taxon>Metazoa</taxon>
        <taxon>Ecdysozoa</taxon>
        <taxon>Arthropoda</taxon>
        <taxon>Chelicerata</taxon>
        <taxon>Arachnida</taxon>
        <taxon>Araneae</taxon>
        <taxon>Araneomorphae</taxon>
        <taxon>Entelegynae</taxon>
        <taxon>Araneoidea</taxon>
        <taxon>Araneidae</taxon>
        <taxon>Caerostris</taxon>
    </lineage>
</organism>
<evidence type="ECO:0000313" key="2">
    <source>
        <dbReference type="EMBL" id="GIY36794.1"/>
    </source>
</evidence>
<evidence type="ECO:0000313" key="3">
    <source>
        <dbReference type="Proteomes" id="UP001054945"/>
    </source>
</evidence>
<dbReference type="Proteomes" id="UP001054945">
    <property type="component" value="Unassembled WGS sequence"/>
</dbReference>
<accession>A0AAV4SU48</accession>
<feature type="compositionally biased region" description="Low complexity" evidence="1">
    <location>
        <begin position="192"/>
        <end position="228"/>
    </location>
</feature>
<dbReference type="AlphaFoldDB" id="A0AAV4SU48"/>
<comment type="caution">
    <text evidence="2">The sequence shown here is derived from an EMBL/GenBank/DDBJ whole genome shotgun (WGS) entry which is preliminary data.</text>
</comment>
<dbReference type="EMBL" id="BPLR01010089">
    <property type="protein sequence ID" value="GIY36794.1"/>
    <property type="molecule type" value="Genomic_DNA"/>
</dbReference>
<reference evidence="2 3" key="1">
    <citation type="submission" date="2021-06" db="EMBL/GenBank/DDBJ databases">
        <title>Caerostris extrusa draft genome.</title>
        <authorList>
            <person name="Kono N."/>
            <person name="Arakawa K."/>
        </authorList>
    </citation>
    <scope>NUCLEOTIDE SEQUENCE [LARGE SCALE GENOMIC DNA]</scope>
</reference>